<dbReference type="InterPro" id="IPR011992">
    <property type="entry name" value="EF-hand-dom_pair"/>
</dbReference>
<evidence type="ECO:0000313" key="7">
    <source>
        <dbReference type="WBParaSite" id="ECPE_0000238301-mRNA-1"/>
    </source>
</evidence>
<feature type="domain" description="EF-hand" evidence="4">
    <location>
        <begin position="62"/>
        <end position="97"/>
    </location>
</feature>
<feature type="domain" description="EF-hand" evidence="4">
    <location>
        <begin position="168"/>
        <end position="203"/>
    </location>
</feature>
<protein>
    <submittedName>
        <fullName evidence="7">Calmodulin</fullName>
    </submittedName>
</protein>
<dbReference type="SMART" id="SM00054">
    <property type="entry name" value="EFh"/>
    <property type="match status" value="2"/>
</dbReference>
<evidence type="ECO:0000259" key="4">
    <source>
        <dbReference type="PROSITE" id="PS50222"/>
    </source>
</evidence>
<dbReference type="EMBL" id="UZAN01039579">
    <property type="protein sequence ID" value="VDP66298.1"/>
    <property type="molecule type" value="Genomic_DNA"/>
</dbReference>
<evidence type="ECO:0000256" key="1">
    <source>
        <dbReference type="ARBA" id="ARBA00022737"/>
    </source>
</evidence>
<dbReference type="SUPFAM" id="SSF47473">
    <property type="entry name" value="EF-hand"/>
    <property type="match status" value="1"/>
</dbReference>
<organism evidence="7">
    <name type="scientific">Echinostoma caproni</name>
    <dbReference type="NCBI Taxonomy" id="27848"/>
    <lineage>
        <taxon>Eukaryota</taxon>
        <taxon>Metazoa</taxon>
        <taxon>Spiralia</taxon>
        <taxon>Lophotrochozoa</taxon>
        <taxon>Platyhelminthes</taxon>
        <taxon>Trematoda</taxon>
        <taxon>Digenea</taxon>
        <taxon>Plagiorchiida</taxon>
        <taxon>Echinostomata</taxon>
        <taxon>Echinostomatoidea</taxon>
        <taxon>Echinostomatidae</taxon>
        <taxon>Echinostoma</taxon>
    </lineage>
</organism>
<dbReference type="FunFam" id="1.10.238.10:FF:000003">
    <property type="entry name" value="Calmodulin A"/>
    <property type="match status" value="1"/>
</dbReference>
<dbReference type="CDD" id="cd00051">
    <property type="entry name" value="EFh"/>
    <property type="match status" value="1"/>
</dbReference>
<dbReference type="PROSITE" id="PS00018">
    <property type="entry name" value="EF_HAND_1"/>
    <property type="match status" value="1"/>
</dbReference>
<name>A0A183A5Z8_9TREM</name>
<dbReference type="WBParaSite" id="ECPE_0000238301-mRNA-1">
    <property type="protein sequence ID" value="ECPE_0000238301-mRNA-1"/>
    <property type="gene ID" value="ECPE_0000238301"/>
</dbReference>
<dbReference type="Proteomes" id="UP000272942">
    <property type="component" value="Unassembled WGS sequence"/>
</dbReference>
<evidence type="ECO:0000313" key="5">
    <source>
        <dbReference type="EMBL" id="VDP66298.1"/>
    </source>
</evidence>
<dbReference type="PANTHER" id="PTHR23048:SF59">
    <property type="entry name" value="EF-HAND SUPERFAMILY PROTEIN"/>
    <property type="match status" value="1"/>
</dbReference>
<evidence type="ECO:0000256" key="3">
    <source>
        <dbReference type="SAM" id="MobiDB-lite"/>
    </source>
</evidence>
<keyword evidence="1" id="KW-0677">Repeat</keyword>
<dbReference type="OrthoDB" id="343296at2759"/>
<keyword evidence="6" id="KW-1185">Reference proteome</keyword>
<dbReference type="PROSITE" id="PS50222">
    <property type="entry name" value="EF_HAND_2"/>
    <property type="match status" value="2"/>
</dbReference>
<feature type="region of interest" description="Disordered" evidence="3">
    <location>
        <begin position="1"/>
        <end position="23"/>
    </location>
</feature>
<dbReference type="PANTHER" id="PTHR23048">
    <property type="entry name" value="MYOSIN LIGHT CHAIN 1, 3"/>
    <property type="match status" value="1"/>
</dbReference>
<reference evidence="7" key="1">
    <citation type="submission" date="2016-06" db="UniProtKB">
        <authorList>
            <consortium name="WormBaseParasite"/>
        </authorList>
    </citation>
    <scope>IDENTIFICATION</scope>
</reference>
<accession>A0A183A5Z8</accession>
<dbReference type="InterPro" id="IPR050230">
    <property type="entry name" value="CALM/Myosin/TropC-like"/>
</dbReference>
<dbReference type="Gene3D" id="1.10.238.10">
    <property type="entry name" value="EF-hand"/>
    <property type="match status" value="2"/>
</dbReference>
<dbReference type="InterPro" id="IPR002048">
    <property type="entry name" value="EF_hand_dom"/>
</dbReference>
<proteinExistence type="predicted"/>
<gene>
    <name evidence="5" type="ORF">ECPE_LOCUS2383</name>
</gene>
<evidence type="ECO:0000256" key="2">
    <source>
        <dbReference type="ARBA" id="ARBA00022837"/>
    </source>
</evidence>
<dbReference type="GO" id="GO:0005509">
    <property type="term" value="F:calcium ion binding"/>
    <property type="evidence" value="ECO:0007669"/>
    <property type="project" value="InterPro"/>
</dbReference>
<evidence type="ECO:0000313" key="6">
    <source>
        <dbReference type="Proteomes" id="UP000272942"/>
    </source>
</evidence>
<dbReference type="GO" id="GO:0016460">
    <property type="term" value="C:myosin II complex"/>
    <property type="evidence" value="ECO:0007669"/>
    <property type="project" value="TreeGrafter"/>
</dbReference>
<dbReference type="AlphaFoldDB" id="A0A183A5Z8"/>
<dbReference type="InterPro" id="IPR018247">
    <property type="entry name" value="EF_Hand_1_Ca_BS"/>
</dbReference>
<keyword evidence="2" id="KW-0106">Calcium</keyword>
<dbReference type="Pfam" id="PF13833">
    <property type="entry name" value="EF-hand_8"/>
    <property type="match status" value="1"/>
</dbReference>
<sequence length="204" mass="22985">MGMKTRAAGRKRPSGQPKQTTAVTDGAQQFFIDTHEQFVSTKKQSCDNLDLPTYIRRELALHEVHDLRYIFNALDTEQNEYITVYDIKMALFALGFTPENSGMNELLQSINPPEGRYSLINFLEMVVALQDSGNDKLGMITDAFRYFDPGKISLATLEKLTVQVGINLRNDDLVDMIEVADRNGDGYVDLSEFTELMLGTNLFA</sequence>
<reference evidence="5 6" key="2">
    <citation type="submission" date="2018-11" db="EMBL/GenBank/DDBJ databases">
        <authorList>
            <consortium name="Pathogen Informatics"/>
        </authorList>
    </citation>
    <scope>NUCLEOTIDE SEQUENCE [LARGE SCALE GENOMIC DNA]</scope>
    <source>
        <strain evidence="5 6">Egypt</strain>
    </source>
</reference>